<proteinExistence type="predicted"/>
<keyword evidence="2" id="KW-1185">Reference proteome</keyword>
<accession>A0AAD8AAN7</accession>
<evidence type="ECO:0000313" key="1">
    <source>
        <dbReference type="EMBL" id="KAJ9595567.1"/>
    </source>
</evidence>
<dbReference type="EMBL" id="JASPKZ010002329">
    <property type="protein sequence ID" value="KAJ9595567.1"/>
    <property type="molecule type" value="Genomic_DNA"/>
</dbReference>
<reference evidence="1" key="1">
    <citation type="journal article" date="2023" name="IScience">
        <title>Live-bearing cockroach genome reveals convergent evolutionary mechanisms linked to viviparity in insects and beyond.</title>
        <authorList>
            <person name="Fouks B."/>
            <person name="Harrison M.C."/>
            <person name="Mikhailova A.A."/>
            <person name="Marchal E."/>
            <person name="English S."/>
            <person name="Carruthers M."/>
            <person name="Jennings E.C."/>
            <person name="Chiamaka E.L."/>
            <person name="Frigard R.A."/>
            <person name="Pippel M."/>
            <person name="Attardo G.M."/>
            <person name="Benoit J.B."/>
            <person name="Bornberg-Bauer E."/>
            <person name="Tobe S.S."/>
        </authorList>
    </citation>
    <scope>NUCLEOTIDE SEQUENCE</scope>
    <source>
        <strain evidence="1">Stay&amp;Tobe</strain>
    </source>
</reference>
<gene>
    <name evidence="1" type="ORF">L9F63_013235</name>
</gene>
<feature type="non-terminal residue" evidence="1">
    <location>
        <position position="1"/>
    </location>
</feature>
<comment type="caution">
    <text evidence="1">The sequence shown here is derived from an EMBL/GenBank/DDBJ whole genome shotgun (WGS) entry which is preliminary data.</text>
</comment>
<sequence length="79" mass="9265">NNMANVRRISSLSIQFQQLFTIHFPALVRFQCFCSFRAQISGMPERILKTTTKQIQSIVITLKEYQESSGCSHRMYIKY</sequence>
<dbReference type="Proteomes" id="UP001233999">
    <property type="component" value="Unassembled WGS sequence"/>
</dbReference>
<reference evidence="1" key="2">
    <citation type="submission" date="2023-05" db="EMBL/GenBank/DDBJ databases">
        <authorList>
            <person name="Fouks B."/>
        </authorList>
    </citation>
    <scope>NUCLEOTIDE SEQUENCE</scope>
    <source>
        <strain evidence="1">Stay&amp;Tobe</strain>
        <tissue evidence="1">Testes</tissue>
    </source>
</reference>
<name>A0AAD8AAN7_DIPPU</name>
<dbReference type="AlphaFoldDB" id="A0AAD8AAN7"/>
<organism evidence="1 2">
    <name type="scientific">Diploptera punctata</name>
    <name type="common">Pacific beetle cockroach</name>
    <dbReference type="NCBI Taxonomy" id="6984"/>
    <lineage>
        <taxon>Eukaryota</taxon>
        <taxon>Metazoa</taxon>
        <taxon>Ecdysozoa</taxon>
        <taxon>Arthropoda</taxon>
        <taxon>Hexapoda</taxon>
        <taxon>Insecta</taxon>
        <taxon>Pterygota</taxon>
        <taxon>Neoptera</taxon>
        <taxon>Polyneoptera</taxon>
        <taxon>Dictyoptera</taxon>
        <taxon>Blattodea</taxon>
        <taxon>Blaberoidea</taxon>
        <taxon>Blaberidae</taxon>
        <taxon>Diplopterinae</taxon>
        <taxon>Diploptera</taxon>
    </lineage>
</organism>
<evidence type="ECO:0000313" key="2">
    <source>
        <dbReference type="Proteomes" id="UP001233999"/>
    </source>
</evidence>
<protein>
    <submittedName>
        <fullName evidence="1">Uncharacterized protein</fullName>
    </submittedName>
</protein>
<feature type="non-terminal residue" evidence="1">
    <location>
        <position position="79"/>
    </location>
</feature>